<dbReference type="HOGENOM" id="CLU_2965517_0_0_1"/>
<dbReference type="AlphaFoldDB" id="M1BIS8"/>
<keyword evidence="2" id="KW-1185">Reference proteome</keyword>
<dbReference type="PaxDb" id="4113-PGSC0003DMT400046210"/>
<dbReference type="Proteomes" id="UP000011115">
    <property type="component" value="Unassembled WGS sequence"/>
</dbReference>
<accession>M1BIS8</accession>
<evidence type="ECO:0000313" key="2">
    <source>
        <dbReference type="Proteomes" id="UP000011115"/>
    </source>
</evidence>
<evidence type="ECO:0000313" key="1">
    <source>
        <dbReference type="EnsemblPlants" id="PGSC0003DMT400046210"/>
    </source>
</evidence>
<proteinExistence type="predicted"/>
<dbReference type="EnsemblPlants" id="PGSC0003DMT400046210">
    <property type="protein sequence ID" value="PGSC0003DMT400046210"/>
    <property type="gene ID" value="PGSC0003DMG401017938"/>
</dbReference>
<name>M1BIS8_SOLTU</name>
<protein>
    <submittedName>
        <fullName evidence="1">Uncharacterized protein</fullName>
    </submittedName>
</protein>
<dbReference type="Gramene" id="PGSC0003DMT400046210">
    <property type="protein sequence ID" value="PGSC0003DMT400046210"/>
    <property type="gene ID" value="PGSC0003DMG401017938"/>
</dbReference>
<dbReference type="InParanoid" id="M1BIS8"/>
<organism evidence="1 2">
    <name type="scientific">Solanum tuberosum</name>
    <name type="common">Potato</name>
    <dbReference type="NCBI Taxonomy" id="4113"/>
    <lineage>
        <taxon>Eukaryota</taxon>
        <taxon>Viridiplantae</taxon>
        <taxon>Streptophyta</taxon>
        <taxon>Embryophyta</taxon>
        <taxon>Tracheophyta</taxon>
        <taxon>Spermatophyta</taxon>
        <taxon>Magnoliopsida</taxon>
        <taxon>eudicotyledons</taxon>
        <taxon>Gunneridae</taxon>
        <taxon>Pentapetalae</taxon>
        <taxon>asterids</taxon>
        <taxon>lamiids</taxon>
        <taxon>Solanales</taxon>
        <taxon>Solanaceae</taxon>
        <taxon>Solanoideae</taxon>
        <taxon>Solaneae</taxon>
        <taxon>Solanum</taxon>
    </lineage>
</organism>
<reference evidence="2" key="1">
    <citation type="journal article" date="2011" name="Nature">
        <title>Genome sequence and analysis of the tuber crop potato.</title>
        <authorList>
            <consortium name="The Potato Genome Sequencing Consortium"/>
        </authorList>
    </citation>
    <scope>NUCLEOTIDE SEQUENCE [LARGE SCALE GENOMIC DNA]</scope>
    <source>
        <strain evidence="2">cv. DM1-3 516 R44</strain>
    </source>
</reference>
<sequence length="59" mass="6292">MNYAIVSLAKSWNRLSIIVTKSYSSTSANLKGSPFYNLVSSADIYGAPSAMCSLQLSPS</sequence>
<reference evidence="1" key="2">
    <citation type="submission" date="2015-06" db="UniProtKB">
        <authorList>
            <consortium name="EnsemblPlants"/>
        </authorList>
    </citation>
    <scope>IDENTIFICATION</scope>
    <source>
        <strain evidence="1">DM1-3 516 R44</strain>
    </source>
</reference>